<dbReference type="Pfam" id="PF03787">
    <property type="entry name" value="RAMPs"/>
    <property type="match status" value="1"/>
</dbReference>
<dbReference type="InterPro" id="IPR010173">
    <property type="entry name" value="CRISPR-assoc_Csm5"/>
</dbReference>
<keyword evidence="4" id="KW-0694">RNA-binding</keyword>
<gene>
    <name evidence="9" type="primary">csm5</name>
    <name evidence="9" type="ORF">DVS81_09915</name>
</gene>
<evidence type="ECO:0000256" key="3">
    <source>
        <dbReference type="ARBA" id="ARBA00016113"/>
    </source>
</evidence>
<protein>
    <recommendedName>
        <fullName evidence="3">CRISPR system Cms protein Csm5</fullName>
    </recommendedName>
    <alternativeName>
        <fullName evidence="6">CRISPR type III A-associated protein Csm5</fullName>
    </alternativeName>
</protein>
<comment type="similarity">
    <text evidence="2">Belongs to the CRISPR-associated Csm5 family.</text>
</comment>
<dbReference type="EMBL" id="QPGA01000016">
    <property type="protein sequence ID" value="RDE50640.1"/>
    <property type="molecule type" value="Genomic_DNA"/>
</dbReference>
<evidence type="ECO:0000256" key="6">
    <source>
        <dbReference type="ARBA" id="ARBA00031720"/>
    </source>
</evidence>
<dbReference type="GO" id="GO:0051607">
    <property type="term" value="P:defense response to virus"/>
    <property type="evidence" value="ECO:0007669"/>
    <property type="project" value="UniProtKB-KW"/>
</dbReference>
<evidence type="ECO:0000313" key="10">
    <source>
        <dbReference type="Proteomes" id="UP000253831"/>
    </source>
</evidence>
<name>A0A369XMQ3_9PROT</name>
<feature type="domain" description="CRISPR type III-associated protein" evidence="8">
    <location>
        <begin position="14"/>
        <end position="246"/>
    </location>
</feature>
<keyword evidence="5" id="KW-0051">Antiviral defense</keyword>
<comment type="caution">
    <text evidence="9">The sequence shown here is derived from an EMBL/GenBank/DDBJ whole genome shotgun (WGS) entry which is preliminary data.</text>
</comment>
<reference evidence="9 10" key="1">
    <citation type="submission" date="2018-05" db="EMBL/GenBank/DDBJ databases">
        <title>Integrated omic analyses show evidence that a Ca. Accumulibacter phosphatis strain performs denitrification under micro-aerobic conditions.</title>
        <authorList>
            <person name="Camejo P.Y."/>
            <person name="Katherine M.D."/>
            <person name="Daniel N.R."/>
        </authorList>
    </citation>
    <scope>NUCLEOTIDE SEQUENCE [LARGE SCALE GENOMIC DNA]</scope>
    <source>
        <strain evidence="9">UW-LDO-IC</strain>
    </source>
</reference>
<dbReference type="AlphaFoldDB" id="A0A369XMQ3"/>
<evidence type="ECO:0000256" key="5">
    <source>
        <dbReference type="ARBA" id="ARBA00023118"/>
    </source>
</evidence>
<dbReference type="NCBIfam" id="TIGR01899">
    <property type="entry name" value="cas_TM1807_csm5"/>
    <property type="match status" value="1"/>
</dbReference>
<evidence type="ECO:0000256" key="2">
    <source>
        <dbReference type="ARBA" id="ARBA00006680"/>
    </source>
</evidence>
<keyword evidence="7" id="KW-0175">Coiled coil</keyword>
<sequence length="546" mass="60875">MTTQVRNDRRTLAISTLSPLHIGCGEVYEPSGFVIHAGLLHVLEPADLSLALSDAEHKRLAALAEQREPVGAIQRFFRDSAARFADLSRQQVVVAEALAREYAEKAGRPTQRDPSGEATYNSFQLARTAFRPVDGTPYLPGSSLKGSIRTAWLNHLNADLPLNSAETADKRRASQNLEQRLLKYAAGKFENDPFRKLALADAHPADESTPPPTRVLYAISKKKRPPRADERPSPELKVFLETIPEALPAAFLGEMRFAPGATILWDALCDACNGFYRPQLEEELDHPVLSQRLDHQWRQMISHLLGEELGDLIKARQGFLLRVGRHSGAESVTLGGVRSIKILGARVDGKQQFDFRANSTEKRYASLTRAGDHGLLPFGWLWVDACDAPHRHLSDAVRQRLAAHSRPLREAHRERLLLLEEKAERRAAAAAVLASRKRTEEAAARAEVEARQAHARALAEMSPNRRRVEEFIADFAARAEQLRGNKENANAVCHNAARTLARDAVAWTHEERMAVADAIEQWLPKVVKVELKDERKKLKLSALRAP</sequence>
<dbReference type="InterPro" id="IPR005537">
    <property type="entry name" value="RAMP_III_fam"/>
</dbReference>
<dbReference type="Proteomes" id="UP000253831">
    <property type="component" value="Unassembled WGS sequence"/>
</dbReference>
<dbReference type="PANTHER" id="PTHR38007:SF1">
    <property type="entry name" value="CRISPR SYSTEM CMS PROTEIN CSM5"/>
    <property type="match status" value="1"/>
</dbReference>
<proteinExistence type="inferred from homology"/>
<dbReference type="GO" id="GO:0003723">
    <property type="term" value="F:RNA binding"/>
    <property type="evidence" value="ECO:0007669"/>
    <property type="project" value="UniProtKB-KW"/>
</dbReference>
<evidence type="ECO:0000256" key="1">
    <source>
        <dbReference type="ARBA" id="ARBA00003088"/>
    </source>
</evidence>
<comment type="function">
    <text evidence="1">This subunit might be involved in maturation of a crRNA intermediate to its mature form.</text>
</comment>
<evidence type="ECO:0000256" key="4">
    <source>
        <dbReference type="ARBA" id="ARBA00022884"/>
    </source>
</evidence>
<feature type="coiled-coil region" evidence="7">
    <location>
        <begin position="436"/>
        <end position="492"/>
    </location>
</feature>
<evidence type="ECO:0000313" key="9">
    <source>
        <dbReference type="EMBL" id="RDE50640.1"/>
    </source>
</evidence>
<organism evidence="9 10">
    <name type="scientific">Candidatus Accumulibacter meliphilus</name>
    <dbReference type="NCBI Taxonomy" id="2211374"/>
    <lineage>
        <taxon>Bacteria</taxon>
        <taxon>Pseudomonadati</taxon>
        <taxon>Pseudomonadota</taxon>
        <taxon>Betaproteobacteria</taxon>
        <taxon>Candidatus Accumulibacter</taxon>
    </lineage>
</organism>
<accession>A0A369XMQ3</accession>
<evidence type="ECO:0000259" key="8">
    <source>
        <dbReference type="Pfam" id="PF03787"/>
    </source>
</evidence>
<dbReference type="PANTHER" id="PTHR38007">
    <property type="entry name" value="CRISPR SYSTEM CMS PROTEIN CSM5"/>
    <property type="match status" value="1"/>
</dbReference>
<evidence type="ECO:0000256" key="7">
    <source>
        <dbReference type="SAM" id="Coils"/>
    </source>
</evidence>